<gene>
    <name evidence="2" type="ORF">PHABIO_117</name>
</gene>
<dbReference type="Proteomes" id="UP000225448">
    <property type="component" value="Segment"/>
</dbReference>
<proteinExistence type="predicted"/>
<dbReference type="EMBL" id="MF042360">
    <property type="protein sequence ID" value="ARV76748.1"/>
    <property type="molecule type" value="Genomic_DNA"/>
</dbReference>
<evidence type="ECO:0000313" key="2">
    <source>
        <dbReference type="EMBL" id="ARV76748.1"/>
    </source>
</evidence>
<keyword evidence="1" id="KW-1133">Transmembrane helix</keyword>
<organism evidence="2 3">
    <name type="scientific">Pseudomonas phage Phabio</name>
    <dbReference type="NCBI Taxonomy" id="2006668"/>
    <lineage>
        <taxon>Viruses</taxon>
        <taxon>Duplodnaviria</taxon>
        <taxon>Heunggongvirae</taxon>
        <taxon>Uroviricota</taxon>
        <taxon>Caudoviricetes</taxon>
        <taxon>Chimalliviridae</taxon>
        <taxon>Phabiovirus</taxon>
        <taxon>Phabiovirus phabio</taxon>
    </lineage>
</organism>
<accession>A0A1Y0SZU6</accession>
<evidence type="ECO:0000256" key="1">
    <source>
        <dbReference type="SAM" id="Phobius"/>
    </source>
</evidence>
<keyword evidence="1" id="KW-0812">Transmembrane</keyword>
<evidence type="ECO:0000313" key="3">
    <source>
        <dbReference type="Proteomes" id="UP000225448"/>
    </source>
</evidence>
<name>A0A1Y0SZU6_9CAUD</name>
<keyword evidence="1" id="KW-0472">Membrane</keyword>
<sequence>MWLFIPLIILLMFLTEEKVKNKYLQFVLFLALCFAMAYILAYQPTWMEHLI</sequence>
<protein>
    <submittedName>
        <fullName evidence="2">Uncharacterized protein</fullName>
    </submittedName>
</protein>
<keyword evidence="3" id="KW-1185">Reference proteome</keyword>
<reference evidence="2 3" key="1">
    <citation type="submission" date="2017-05" db="EMBL/GenBank/DDBJ databases">
        <authorList>
            <person name="Song R."/>
            <person name="Chenine A.L."/>
            <person name="Ruprecht R.M."/>
        </authorList>
    </citation>
    <scope>NUCLEOTIDE SEQUENCE [LARGE SCALE GENOMIC DNA]</scope>
</reference>
<feature type="transmembrane region" description="Helical" evidence="1">
    <location>
        <begin position="25"/>
        <end position="42"/>
    </location>
</feature>